<sequence length="1059" mass="113180">MSVSKGNTYLIPALSSKNLESRNRLPVASLLRNLNHGGAGRMVGHLKQNPALALDIRGRLEHCAENLLDSRVNRLVRGDGADADNGLAGDGLGVGNARNNLHAVLGREARREALRLAGVPGDDVDGLEAQRMQRKDGSAARASGANNDGTGIAALRLDAGVAEHVDHAFPVRVVTSESLTAAQGLVSRRNHGVDGANDLDRFSQIIEVRHDILLQGDRDRCTAKVCAAQHLDDILDLTLVLMRQADLAEEGVVKSRRSRLADRLAEQVEALWLNLSQQGQALTDLSRGKLTGGSLEGEGRVRDGRQEAIQDTAELSSGAHVEGNDGRGLGCQHSRLEPYQVKVVLDAASSAHQLNHVAILQSPVVGSNPRSILPRQPAGRIVVRGDDDGVPSRVSDLLKHLIGQRNLQVEILDAHAECQAIERKAQLVVVIRELAALGLASHREDDGLARHMSEQRDLLHHGLRLLVLQKVHAELHGVAVGSNARQNVDGVLEIGQRQRHEKAVLLLGDRLERLGLSRDDRNETSKILGDGSLGHRSRVLRVRAVVEEVAALPVPRPPALVDFPDLVGVRRPRLVLAEVVHHLVGIPLDEQHKTAIGAVRLEDLPGSGGLDEASSTREHVAVGVSFDHVAQKGQFVLSESFPASRAGNHLRNCRASSSFELVVQIHKLPAERLRNPPAGSCLSCASHANDEDGALDAGGSLGLDLTAALSVHALQVRLELLRQHVPPARPGLADALSLGNQDRAGSGKRQDAEAHGNAVVVVAVDALLRRRQAFPGLANDLDAVLKLVADDAKLGQLILHRQDTVAFLHPLVGNSSNLRSALSHRCQDRGREKSIRHSRHVNAGQGLEVSGLGPRDGSGVVVLVDVASHGLEDLDGELGVALQRLGSNVGDRASGSRNGSHSERVRRRTGVALNSVLSRVLVDTLRDVVRVWLVGRRSDVDAKRLHHGDGHVNVWLGNGLAADQSQSDGLLGIGGGHEDGRHILGGNSRRKLDFASLEAVGSIDSEGETLFTLQVVNGNPVGPQGIDKGADGSELHPRVAGEDRRGRRARGSAQSRNGR</sequence>
<evidence type="ECO:0000313" key="2">
    <source>
        <dbReference type="EMBL" id="TFA97931.1"/>
    </source>
</evidence>
<dbReference type="EMBL" id="PPTA01000025">
    <property type="protein sequence ID" value="TFA97931.1"/>
    <property type="molecule type" value="Genomic_DNA"/>
</dbReference>
<accession>A0ABY2GRJ6</accession>
<keyword evidence="3" id="KW-1185">Reference proteome</keyword>
<reference evidence="2 3" key="1">
    <citation type="submission" date="2018-01" db="EMBL/GenBank/DDBJ databases">
        <title>Genome characterization of the sugarcane-associated fungus Trichoderma ghanense CCMA-1212 and their application in lignocelulose bioconversion.</title>
        <authorList>
            <person name="Steindorff A.S."/>
            <person name="Mendes T.D."/>
            <person name="Vilela E.S.D."/>
            <person name="Rodrigues D.S."/>
            <person name="Formighieri E.F."/>
            <person name="Melo I.S."/>
            <person name="Favaro L.C.L."/>
        </authorList>
    </citation>
    <scope>NUCLEOTIDE SEQUENCE [LARGE SCALE GENOMIC DNA]</scope>
    <source>
        <strain evidence="2 3">CCMA-1212</strain>
    </source>
</reference>
<proteinExistence type="predicted"/>
<name>A0ABY2GRJ6_9HYPO</name>
<comment type="caution">
    <text evidence="2">The sequence shown here is derived from an EMBL/GenBank/DDBJ whole genome shotgun (WGS) entry which is preliminary data.</text>
</comment>
<dbReference type="GeneID" id="300581835"/>
<feature type="compositionally biased region" description="Basic and acidic residues" evidence="1">
    <location>
        <begin position="1028"/>
        <end position="1045"/>
    </location>
</feature>
<feature type="region of interest" description="Disordered" evidence="1">
    <location>
        <begin position="732"/>
        <end position="752"/>
    </location>
</feature>
<feature type="region of interest" description="Disordered" evidence="1">
    <location>
        <begin position="1022"/>
        <end position="1059"/>
    </location>
</feature>
<dbReference type="Proteomes" id="UP001642720">
    <property type="component" value="Unassembled WGS sequence"/>
</dbReference>
<evidence type="ECO:0000313" key="3">
    <source>
        <dbReference type="Proteomes" id="UP001642720"/>
    </source>
</evidence>
<protein>
    <submittedName>
        <fullName evidence="2">Uncharacterized protein</fullName>
    </submittedName>
</protein>
<gene>
    <name evidence="2" type="ORF">CCMA1212_010336</name>
</gene>
<evidence type="ECO:0000256" key="1">
    <source>
        <dbReference type="SAM" id="MobiDB-lite"/>
    </source>
</evidence>
<dbReference type="RefSeq" id="XP_073554133.1">
    <property type="nucleotide sequence ID" value="XM_073707385.1"/>
</dbReference>
<organism evidence="2 3">
    <name type="scientific">Trichoderma ghanense</name>
    <dbReference type="NCBI Taxonomy" id="65468"/>
    <lineage>
        <taxon>Eukaryota</taxon>
        <taxon>Fungi</taxon>
        <taxon>Dikarya</taxon>
        <taxon>Ascomycota</taxon>
        <taxon>Pezizomycotina</taxon>
        <taxon>Sordariomycetes</taxon>
        <taxon>Hypocreomycetidae</taxon>
        <taxon>Hypocreales</taxon>
        <taxon>Hypocreaceae</taxon>
        <taxon>Trichoderma</taxon>
    </lineage>
</organism>